<evidence type="ECO:0000313" key="3">
    <source>
        <dbReference type="Proteomes" id="UP000326611"/>
    </source>
</evidence>
<evidence type="ECO:0000256" key="1">
    <source>
        <dbReference type="SAM" id="Coils"/>
    </source>
</evidence>
<feature type="coiled-coil region" evidence="1">
    <location>
        <begin position="201"/>
        <end position="228"/>
    </location>
</feature>
<sequence length="274" mass="29597">MTDLQNMLDGLSEQFTQPAPAVWSAKENMRALKMANDACPGLDGNALCNTLRSASAHFQKNGTLDGWSPKRHCVGSEFARIARDASAQRKAALQAVGFKPRYATAPEVRHVMKTAHDVCMTEGTKPSAAAMLREAGVPAKEATRLASKGNRNIATEWQAQSQHAARTAMREQGVLTRRKENAATSGTLAGTVAALYSLADHTKDRQRLSAVEDEVAKLKAQVAALETRQTITEAGEHWHVVARRMLVAGDGPTAIANATGQKVNTVKQFVKRSR</sequence>
<keyword evidence="1" id="KW-0175">Coiled coil</keyword>
<organism evidence="2 3">
    <name type="scientific">Pseudomonas fluorescens</name>
    <dbReference type="NCBI Taxonomy" id="294"/>
    <lineage>
        <taxon>Bacteria</taxon>
        <taxon>Pseudomonadati</taxon>
        <taxon>Pseudomonadota</taxon>
        <taxon>Gammaproteobacteria</taxon>
        <taxon>Pseudomonadales</taxon>
        <taxon>Pseudomonadaceae</taxon>
        <taxon>Pseudomonas</taxon>
    </lineage>
</organism>
<protein>
    <submittedName>
        <fullName evidence="2">Uncharacterized protein</fullName>
    </submittedName>
</protein>
<gene>
    <name evidence="2" type="ORF">PS918_01791</name>
</gene>
<dbReference type="EMBL" id="CABVIY010000002">
    <property type="protein sequence ID" value="VVP75450.1"/>
    <property type="molecule type" value="Genomic_DNA"/>
</dbReference>
<dbReference type="Proteomes" id="UP000326611">
    <property type="component" value="Unassembled WGS sequence"/>
</dbReference>
<dbReference type="RefSeq" id="WP_150769898.1">
    <property type="nucleotide sequence ID" value="NZ_CABVIY010000002.1"/>
</dbReference>
<dbReference type="AlphaFoldDB" id="A0A5E7RP39"/>
<proteinExistence type="predicted"/>
<evidence type="ECO:0000313" key="2">
    <source>
        <dbReference type="EMBL" id="VVP75450.1"/>
    </source>
</evidence>
<name>A0A5E7RP39_PSEFL</name>
<dbReference type="OrthoDB" id="7029607at2"/>
<reference evidence="2 3" key="1">
    <citation type="submission" date="2019-09" db="EMBL/GenBank/DDBJ databases">
        <authorList>
            <person name="Chandra G."/>
            <person name="Truman W A."/>
        </authorList>
    </citation>
    <scope>NUCLEOTIDE SEQUENCE [LARGE SCALE GENOMIC DNA]</scope>
    <source>
        <strain evidence="2">PS918</strain>
    </source>
</reference>
<accession>A0A5E7RP39</accession>